<evidence type="ECO:0000313" key="4">
    <source>
        <dbReference type="Proteomes" id="UP000623129"/>
    </source>
</evidence>
<keyword evidence="1" id="KW-0732">Signal</keyword>
<keyword evidence="4" id="KW-1185">Reference proteome</keyword>
<dbReference type="EMBL" id="SWLB01000012">
    <property type="protein sequence ID" value="KAF3331354.1"/>
    <property type="molecule type" value="Genomic_DNA"/>
</dbReference>
<evidence type="ECO:0000259" key="2">
    <source>
        <dbReference type="Pfam" id="PF26578"/>
    </source>
</evidence>
<protein>
    <submittedName>
        <fullName evidence="3">GPI-anchored protein LORELEI-like protein</fullName>
    </submittedName>
</protein>
<evidence type="ECO:0000256" key="1">
    <source>
        <dbReference type="SAM" id="SignalP"/>
    </source>
</evidence>
<dbReference type="PANTHER" id="PTHR31533:SF2">
    <property type="entry name" value="GPI-ANCHORED PROTEIN LLG1"/>
    <property type="match status" value="1"/>
</dbReference>
<comment type="caution">
    <text evidence="3">The sequence shown here is derived from an EMBL/GenBank/DDBJ whole genome shotgun (WGS) entry which is preliminary data.</text>
</comment>
<organism evidence="3 4">
    <name type="scientific">Carex littledalei</name>
    <dbReference type="NCBI Taxonomy" id="544730"/>
    <lineage>
        <taxon>Eukaryota</taxon>
        <taxon>Viridiplantae</taxon>
        <taxon>Streptophyta</taxon>
        <taxon>Embryophyta</taxon>
        <taxon>Tracheophyta</taxon>
        <taxon>Spermatophyta</taxon>
        <taxon>Magnoliopsida</taxon>
        <taxon>Liliopsida</taxon>
        <taxon>Poales</taxon>
        <taxon>Cyperaceae</taxon>
        <taxon>Cyperoideae</taxon>
        <taxon>Cariceae</taxon>
        <taxon>Carex</taxon>
        <taxon>Carex subgen. Euthyceras</taxon>
    </lineage>
</organism>
<feature type="domain" description="GPI-anchored protein LLG1-like" evidence="2">
    <location>
        <begin position="51"/>
        <end position="128"/>
    </location>
</feature>
<dbReference type="InterPro" id="IPR039307">
    <property type="entry name" value="LORELEI-like"/>
</dbReference>
<proteinExistence type="predicted"/>
<feature type="signal peptide" evidence="1">
    <location>
        <begin position="1"/>
        <end position="24"/>
    </location>
</feature>
<dbReference type="OrthoDB" id="590562at2759"/>
<dbReference type="Proteomes" id="UP000623129">
    <property type="component" value="Unassembled WGS sequence"/>
</dbReference>
<name>A0A833R914_9POAL</name>
<evidence type="ECO:0000313" key="3">
    <source>
        <dbReference type="EMBL" id="KAF3331354.1"/>
    </source>
</evidence>
<dbReference type="InterPro" id="IPR058888">
    <property type="entry name" value="LLG1-like"/>
</dbReference>
<dbReference type="PANTHER" id="PTHR31533">
    <property type="entry name" value="GPI-ANCHORED PROTEIN LLG1-RELATED-RELATED"/>
    <property type="match status" value="1"/>
</dbReference>
<gene>
    <name evidence="3" type="ORF">FCM35_KLT02760</name>
</gene>
<feature type="chain" id="PRO_5032522038" evidence="1">
    <location>
        <begin position="25"/>
        <end position="138"/>
    </location>
</feature>
<reference evidence="3" key="1">
    <citation type="submission" date="2020-01" db="EMBL/GenBank/DDBJ databases">
        <title>Genome sequence of Kobresia littledalei, the first chromosome-level genome in the family Cyperaceae.</title>
        <authorList>
            <person name="Qu G."/>
        </authorList>
    </citation>
    <scope>NUCLEOTIDE SEQUENCE</scope>
    <source>
        <strain evidence="3">C.B.Clarke</strain>
        <tissue evidence="3">Leaf</tissue>
    </source>
</reference>
<dbReference type="Pfam" id="PF26578">
    <property type="entry name" value="LLG1"/>
    <property type="match status" value="1"/>
</dbReference>
<sequence length="138" mass="15323">MNLNRQLLVFRMVLFMGLIGLAVSSIISDDIFKVDRSGRNLAEQDKLVCDVDFKHQNYTIITSKCVAPAYDANNCCSAFKEFACPFVNQINDVNNNDCATIMLGYIQLYGEYPAGMFYSKCKEGKLGLECASGDTTSN</sequence>
<accession>A0A833R914</accession>
<dbReference type="AlphaFoldDB" id="A0A833R914"/>